<evidence type="ECO:0000313" key="13">
    <source>
        <dbReference type="EMBL" id="PWV77627.1"/>
    </source>
</evidence>
<dbReference type="Gene3D" id="1.10.510.10">
    <property type="entry name" value="Transferase(Phosphotransferase) domain 1"/>
    <property type="match status" value="1"/>
</dbReference>
<evidence type="ECO:0000259" key="12">
    <source>
        <dbReference type="PROSITE" id="PS50011"/>
    </source>
</evidence>
<dbReference type="PANTHER" id="PTHR43289:SF6">
    <property type="entry name" value="SERINE_THREONINE-PROTEIN KINASE NEKL-3"/>
    <property type="match status" value="1"/>
</dbReference>
<evidence type="ECO:0000256" key="5">
    <source>
        <dbReference type="ARBA" id="ARBA00022777"/>
    </source>
</evidence>
<evidence type="ECO:0000256" key="10">
    <source>
        <dbReference type="SAM" id="MobiDB-lite"/>
    </source>
</evidence>
<dbReference type="SUPFAM" id="SSF56112">
    <property type="entry name" value="Protein kinase-like (PK-like)"/>
    <property type="match status" value="1"/>
</dbReference>
<reference evidence="13 14" key="1">
    <citation type="submission" date="2018-05" db="EMBL/GenBank/DDBJ databases">
        <title>Genomic Encyclopedia of Type Strains, Phase IV (KMG-IV): sequencing the most valuable type-strain genomes for metagenomic binning, comparative biology and taxonomic classification.</title>
        <authorList>
            <person name="Goeker M."/>
        </authorList>
    </citation>
    <scope>NUCLEOTIDE SEQUENCE [LARGE SCALE GENOMIC DNA]</scope>
    <source>
        <strain evidence="13 14">DSM 44717</strain>
    </source>
</reference>
<evidence type="ECO:0000256" key="11">
    <source>
        <dbReference type="SAM" id="Phobius"/>
    </source>
</evidence>
<gene>
    <name evidence="13" type="ORF">DFR69_103226</name>
</gene>
<sequence>MNDLLPGGSIAGYRLERVLGRGGMGTVYLAQHPRLPRSVALKLLDENMFGDAEARARFQREADLAARLDHPNVVTVFDRGVEGRRPWIAMQYVHGTDAGAEGRIEPQRAVRIVSEVAAALDFAHGHGVLHRDIKPANILLGRTETAQPERVLVADFGIARLQFDQNPLTQTGTFTATLAYASPEQLAGLPLDPRCDQYSLACTLFVLLTGAPPYAATNPVAVIQAHMSADPPAISTHSRNLPAALDPVLRRALAKRPGDRFGTCAEFADAVTMAFQSPLVDLGPWSDSRTSPTAAATPPVAAVRSGSAMSAHRQTTPAPFGRGRRQGVWRQRFETLGVILALGWVIAIVLLAVLS</sequence>
<dbReference type="InterPro" id="IPR000719">
    <property type="entry name" value="Prot_kinase_dom"/>
</dbReference>
<organism evidence="13 14">
    <name type="scientific">Nocardia neocaledoniensis</name>
    <dbReference type="NCBI Taxonomy" id="236511"/>
    <lineage>
        <taxon>Bacteria</taxon>
        <taxon>Bacillati</taxon>
        <taxon>Actinomycetota</taxon>
        <taxon>Actinomycetes</taxon>
        <taxon>Mycobacteriales</taxon>
        <taxon>Nocardiaceae</taxon>
        <taxon>Nocardia</taxon>
    </lineage>
</organism>
<comment type="catalytic activity">
    <reaction evidence="8">
        <text>L-seryl-[protein] + ATP = O-phospho-L-seryl-[protein] + ADP + H(+)</text>
        <dbReference type="Rhea" id="RHEA:17989"/>
        <dbReference type="Rhea" id="RHEA-COMP:9863"/>
        <dbReference type="Rhea" id="RHEA-COMP:11604"/>
        <dbReference type="ChEBI" id="CHEBI:15378"/>
        <dbReference type="ChEBI" id="CHEBI:29999"/>
        <dbReference type="ChEBI" id="CHEBI:30616"/>
        <dbReference type="ChEBI" id="CHEBI:83421"/>
        <dbReference type="ChEBI" id="CHEBI:456216"/>
        <dbReference type="EC" id="2.7.11.1"/>
    </reaction>
</comment>
<dbReference type="GO" id="GO:0005524">
    <property type="term" value="F:ATP binding"/>
    <property type="evidence" value="ECO:0007669"/>
    <property type="project" value="UniProtKB-UniRule"/>
</dbReference>
<feature type="binding site" evidence="9">
    <location>
        <position position="42"/>
    </location>
    <ligand>
        <name>ATP</name>
        <dbReference type="ChEBI" id="CHEBI:30616"/>
    </ligand>
</feature>
<evidence type="ECO:0000256" key="7">
    <source>
        <dbReference type="ARBA" id="ARBA00047899"/>
    </source>
</evidence>
<dbReference type="PROSITE" id="PS50011">
    <property type="entry name" value="PROTEIN_KINASE_DOM"/>
    <property type="match status" value="1"/>
</dbReference>
<keyword evidence="11" id="KW-0812">Transmembrane</keyword>
<keyword evidence="6 9" id="KW-0067">ATP-binding</keyword>
<dbReference type="PROSITE" id="PS00107">
    <property type="entry name" value="PROTEIN_KINASE_ATP"/>
    <property type="match status" value="1"/>
</dbReference>
<dbReference type="InterPro" id="IPR008271">
    <property type="entry name" value="Ser/Thr_kinase_AS"/>
</dbReference>
<keyword evidence="2 13" id="KW-0723">Serine/threonine-protein kinase</keyword>
<dbReference type="Gene3D" id="3.30.200.20">
    <property type="entry name" value="Phosphorylase Kinase, domain 1"/>
    <property type="match status" value="1"/>
</dbReference>
<dbReference type="Proteomes" id="UP000246410">
    <property type="component" value="Unassembled WGS sequence"/>
</dbReference>
<dbReference type="EMBL" id="QGTL01000003">
    <property type="protein sequence ID" value="PWV77627.1"/>
    <property type="molecule type" value="Genomic_DNA"/>
</dbReference>
<evidence type="ECO:0000256" key="1">
    <source>
        <dbReference type="ARBA" id="ARBA00012513"/>
    </source>
</evidence>
<dbReference type="PANTHER" id="PTHR43289">
    <property type="entry name" value="MITOGEN-ACTIVATED PROTEIN KINASE KINASE KINASE 20-RELATED"/>
    <property type="match status" value="1"/>
</dbReference>
<protein>
    <recommendedName>
        <fullName evidence="1">non-specific serine/threonine protein kinase</fullName>
        <ecNumber evidence="1">2.7.11.1</ecNumber>
    </recommendedName>
</protein>
<keyword evidence="5 13" id="KW-0418">Kinase</keyword>
<feature type="compositionally biased region" description="Low complexity" evidence="10">
    <location>
        <begin position="288"/>
        <end position="305"/>
    </location>
</feature>
<dbReference type="InterPro" id="IPR011009">
    <property type="entry name" value="Kinase-like_dom_sf"/>
</dbReference>
<evidence type="ECO:0000256" key="3">
    <source>
        <dbReference type="ARBA" id="ARBA00022679"/>
    </source>
</evidence>
<keyword evidence="4 9" id="KW-0547">Nucleotide-binding</keyword>
<dbReference type="AlphaFoldDB" id="A0A317NRM6"/>
<feature type="domain" description="Protein kinase" evidence="12">
    <location>
        <begin position="13"/>
        <end position="280"/>
    </location>
</feature>
<dbReference type="CDD" id="cd14014">
    <property type="entry name" value="STKc_PknB_like"/>
    <property type="match status" value="1"/>
</dbReference>
<dbReference type="InterPro" id="IPR017441">
    <property type="entry name" value="Protein_kinase_ATP_BS"/>
</dbReference>
<feature type="transmembrane region" description="Helical" evidence="11">
    <location>
        <begin position="333"/>
        <end position="354"/>
    </location>
</feature>
<comment type="caution">
    <text evidence="13">The sequence shown here is derived from an EMBL/GenBank/DDBJ whole genome shotgun (WGS) entry which is preliminary data.</text>
</comment>
<comment type="catalytic activity">
    <reaction evidence="7">
        <text>L-threonyl-[protein] + ATP = O-phospho-L-threonyl-[protein] + ADP + H(+)</text>
        <dbReference type="Rhea" id="RHEA:46608"/>
        <dbReference type="Rhea" id="RHEA-COMP:11060"/>
        <dbReference type="Rhea" id="RHEA-COMP:11605"/>
        <dbReference type="ChEBI" id="CHEBI:15378"/>
        <dbReference type="ChEBI" id="CHEBI:30013"/>
        <dbReference type="ChEBI" id="CHEBI:30616"/>
        <dbReference type="ChEBI" id="CHEBI:61977"/>
        <dbReference type="ChEBI" id="CHEBI:456216"/>
        <dbReference type="EC" id="2.7.11.1"/>
    </reaction>
</comment>
<keyword evidence="11" id="KW-1133">Transmembrane helix</keyword>
<accession>A0A317NRM6</accession>
<name>A0A317NRM6_9NOCA</name>
<keyword evidence="14" id="KW-1185">Reference proteome</keyword>
<evidence type="ECO:0000256" key="2">
    <source>
        <dbReference type="ARBA" id="ARBA00022527"/>
    </source>
</evidence>
<evidence type="ECO:0000256" key="4">
    <source>
        <dbReference type="ARBA" id="ARBA00022741"/>
    </source>
</evidence>
<evidence type="ECO:0000256" key="8">
    <source>
        <dbReference type="ARBA" id="ARBA00048679"/>
    </source>
</evidence>
<evidence type="ECO:0000256" key="9">
    <source>
        <dbReference type="PROSITE-ProRule" id="PRU10141"/>
    </source>
</evidence>
<proteinExistence type="predicted"/>
<dbReference type="SMART" id="SM00220">
    <property type="entry name" value="S_TKc"/>
    <property type="match status" value="1"/>
</dbReference>
<dbReference type="FunFam" id="3.30.200.20:FF:000035">
    <property type="entry name" value="Serine/threonine protein kinase Stk1"/>
    <property type="match status" value="1"/>
</dbReference>
<keyword evidence="3" id="KW-0808">Transferase</keyword>
<dbReference type="Pfam" id="PF00069">
    <property type="entry name" value="Pkinase"/>
    <property type="match status" value="1"/>
</dbReference>
<feature type="region of interest" description="Disordered" evidence="10">
    <location>
        <begin position="288"/>
        <end position="323"/>
    </location>
</feature>
<evidence type="ECO:0000256" key="6">
    <source>
        <dbReference type="ARBA" id="ARBA00022840"/>
    </source>
</evidence>
<dbReference type="PROSITE" id="PS00108">
    <property type="entry name" value="PROTEIN_KINASE_ST"/>
    <property type="match status" value="1"/>
</dbReference>
<dbReference type="EC" id="2.7.11.1" evidence="1"/>
<keyword evidence="11" id="KW-0472">Membrane</keyword>
<evidence type="ECO:0000313" key="14">
    <source>
        <dbReference type="Proteomes" id="UP000246410"/>
    </source>
</evidence>
<dbReference type="GO" id="GO:0004674">
    <property type="term" value="F:protein serine/threonine kinase activity"/>
    <property type="evidence" value="ECO:0007669"/>
    <property type="project" value="UniProtKB-KW"/>
</dbReference>